<dbReference type="InterPro" id="IPR018052">
    <property type="entry name" value="Ald1_epimerase_CS"/>
</dbReference>
<dbReference type="EC" id="5.1.3.3" evidence="4 8"/>
<dbReference type="CDD" id="cd09019">
    <property type="entry name" value="galactose_mutarotase_like"/>
    <property type="match status" value="1"/>
</dbReference>
<evidence type="ECO:0000256" key="2">
    <source>
        <dbReference type="ARBA" id="ARBA00005028"/>
    </source>
</evidence>
<feature type="binding site" evidence="10">
    <location>
        <position position="273"/>
    </location>
    <ligand>
        <name>beta-D-galactose</name>
        <dbReference type="ChEBI" id="CHEBI:27667"/>
    </ligand>
</feature>
<feature type="chain" id="PRO_5012334725" description="Aldose 1-epimerase" evidence="12">
    <location>
        <begin position="23"/>
        <end position="379"/>
    </location>
</feature>
<dbReference type="InterPro" id="IPR008183">
    <property type="entry name" value="Aldose_1/G6P_1-epimerase"/>
</dbReference>
<evidence type="ECO:0000256" key="1">
    <source>
        <dbReference type="ARBA" id="ARBA00001614"/>
    </source>
</evidence>
<evidence type="ECO:0000256" key="7">
    <source>
        <dbReference type="ARBA" id="ARBA00023277"/>
    </source>
</evidence>
<evidence type="ECO:0000256" key="10">
    <source>
        <dbReference type="PIRSR" id="PIRSR005096-2"/>
    </source>
</evidence>
<dbReference type="InterPro" id="IPR014718">
    <property type="entry name" value="GH-type_carb-bd"/>
</dbReference>
<sequence>MRLPAAAALLALATVLVPAADAQVPGGIVDDDPAIREYVLENASGARVRFLNYGATMTGIEVPDRAGRRANVVLSYRRESDYRRGNEGNWFGSIVGRYAGRIADARFPLDGRTIQLTANSGPNALHGGGGQGPDRAIWSVRPFSDEQGVGAVLRHVSPAGTQGFPGTLTITVVYRLGDDNAVTTSISATTDAPTVVNLTNHAYFNLGGTGARTVMDHRLSIAADRVIVTREGGIPTGVLAPVAGTPLDFRDPHAIGERIEAADGLAKPRAGYDHGWVLQGGVTATPRPVALLSDAASGRTLTVETTEPSLQFYTAEHFDGKTAGSAGPLVKRAGAALETQHFPDSPNKPSFPSTTLRPGEAFRSTTIWRFGVEAGPERP</sequence>
<protein>
    <recommendedName>
        <fullName evidence="5 8">Aldose 1-epimerase</fullName>
        <ecNumber evidence="4 8">5.1.3.3</ecNumber>
    </recommendedName>
</protein>
<keyword evidence="7 8" id="KW-0119">Carbohydrate metabolism</keyword>
<feature type="active site" description="Proton donor" evidence="9">
    <location>
        <position position="201"/>
    </location>
</feature>
<comment type="pathway">
    <text evidence="2 8">Carbohydrate metabolism; hexose metabolism.</text>
</comment>
<comment type="similarity">
    <text evidence="3 8">Belongs to the aldose epimerase family.</text>
</comment>
<evidence type="ECO:0000256" key="11">
    <source>
        <dbReference type="PIRSR" id="PIRSR005096-3"/>
    </source>
</evidence>
<accession>A0A285QFJ4</accession>
<evidence type="ECO:0000256" key="6">
    <source>
        <dbReference type="ARBA" id="ARBA00023235"/>
    </source>
</evidence>
<dbReference type="NCBIfam" id="NF008277">
    <property type="entry name" value="PRK11055.1"/>
    <property type="match status" value="1"/>
</dbReference>
<dbReference type="GO" id="GO:0006006">
    <property type="term" value="P:glucose metabolic process"/>
    <property type="evidence" value="ECO:0007669"/>
    <property type="project" value="TreeGrafter"/>
</dbReference>
<feature type="binding site" evidence="11">
    <location>
        <begin position="201"/>
        <end position="203"/>
    </location>
    <ligand>
        <name>beta-D-galactose</name>
        <dbReference type="ChEBI" id="CHEBI:27667"/>
    </ligand>
</feature>
<reference evidence="13 14" key="1">
    <citation type="submission" date="2017-07" db="EMBL/GenBank/DDBJ databases">
        <authorList>
            <person name="Sun Z.S."/>
            <person name="Albrecht U."/>
            <person name="Echele G."/>
            <person name="Lee C.C."/>
        </authorList>
    </citation>
    <scope>NUCLEOTIDE SEQUENCE [LARGE SCALE GENOMIC DNA]</scope>
    <source>
        <strain evidence="13 14">CGMCC 1.12672</strain>
    </source>
</reference>
<gene>
    <name evidence="13" type="ORF">SAMN06297144_0237</name>
</gene>
<dbReference type="InterPro" id="IPR011013">
    <property type="entry name" value="Gal_mutarotase_sf_dom"/>
</dbReference>
<dbReference type="Pfam" id="PF01263">
    <property type="entry name" value="Aldose_epim"/>
    <property type="match status" value="1"/>
</dbReference>
<dbReference type="PANTHER" id="PTHR10091:SF0">
    <property type="entry name" value="GALACTOSE MUTAROTASE"/>
    <property type="match status" value="1"/>
</dbReference>
<dbReference type="GO" id="GO:0033499">
    <property type="term" value="P:galactose catabolic process via UDP-galactose, Leloir pathway"/>
    <property type="evidence" value="ECO:0007669"/>
    <property type="project" value="TreeGrafter"/>
</dbReference>
<dbReference type="AlphaFoldDB" id="A0A285QFJ4"/>
<evidence type="ECO:0000256" key="8">
    <source>
        <dbReference type="PIRNR" id="PIRNR005096"/>
    </source>
</evidence>
<keyword evidence="6 8" id="KW-0413">Isomerase</keyword>
<comment type="catalytic activity">
    <reaction evidence="1 8">
        <text>alpha-D-glucose = beta-D-glucose</text>
        <dbReference type="Rhea" id="RHEA:10264"/>
        <dbReference type="ChEBI" id="CHEBI:15903"/>
        <dbReference type="ChEBI" id="CHEBI:17925"/>
        <dbReference type="EC" id="5.1.3.3"/>
    </reaction>
</comment>
<evidence type="ECO:0000256" key="12">
    <source>
        <dbReference type="SAM" id="SignalP"/>
    </source>
</evidence>
<dbReference type="GO" id="GO:0004034">
    <property type="term" value="F:aldose 1-epimerase activity"/>
    <property type="evidence" value="ECO:0007669"/>
    <property type="project" value="UniProtKB-EC"/>
</dbReference>
<evidence type="ECO:0000313" key="13">
    <source>
        <dbReference type="EMBL" id="SOB78832.1"/>
    </source>
</evidence>
<evidence type="ECO:0000256" key="9">
    <source>
        <dbReference type="PIRSR" id="PIRSR005096-1"/>
    </source>
</evidence>
<dbReference type="Proteomes" id="UP000219494">
    <property type="component" value="Unassembled WGS sequence"/>
</dbReference>
<dbReference type="InterPro" id="IPR015443">
    <property type="entry name" value="Aldose_1-epimerase"/>
</dbReference>
<proteinExistence type="inferred from homology"/>
<dbReference type="PIRSF" id="PIRSF005096">
    <property type="entry name" value="GALM"/>
    <property type="match status" value="1"/>
</dbReference>
<organism evidence="13 14">
    <name type="scientific">Sphingomonas guangdongensis</name>
    <dbReference type="NCBI Taxonomy" id="1141890"/>
    <lineage>
        <taxon>Bacteria</taxon>
        <taxon>Pseudomonadati</taxon>
        <taxon>Pseudomonadota</taxon>
        <taxon>Alphaproteobacteria</taxon>
        <taxon>Sphingomonadales</taxon>
        <taxon>Sphingomonadaceae</taxon>
        <taxon>Sphingomonas</taxon>
    </lineage>
</organism>
<evidence type="ECO:0000256" key="5">
    <source>
        <dbReference type="ARBA" id="ARBA00014165"/>
    </source>
</evidence>
<dbReference type="GO" id="GO:0005737">
    <property type="term" value="C:cytoplasm"/>
    <property type="evidence" value="ECO:0007669"/>
    <property type="project" value="TreeGrafter"/>
</dbReference>
<dbReference type="PROSITE" id="PS00545">
    <property type="entry name" value="ALDOSE_1_EPIMERASE"/>
    <property type="match status" value="1"/>
</dbReference>
<evidence type="ECO:0000256" key="4">
    <source>
        <dbReference type="ARBA" id="ARBA00013185"/>
    </source>
</evidence>
<dbReference type="EMBL" id="OBMI01000001">
    <property type="protein sequence ID" value="SOB78832.1"/>
    <property type="molecule type" value="Genomic_DNA"/>
</dbReference>
<keyword evidence="12" id="KW-0732">Signal</keyword>
<dbReference type="GO" id="GO:0030246">
    <property type="term" value="F:carbohydrate binding"/>
    <property type="evidence" value="ECO:0007669"/>
    <property type="project" value="InterPro"/>
</dbReference>
<evidence type="ECO:0000256" key="3">
    <source>
        <dbReference type="ARBA" id="ARBA00006206"/>
    </source>
</evidence>
<name>A0A285QFJ4_9SPHN</name>
<dbReference type="Gene3D" id="2.70.98.10">
    <property type="match status" value="1"/>
</dbReference>
<dbReference type="InterPro" id="IPR047215">
    <property type="entry name" value="Galactose_mutarotase-like"/>
</dbReference>
<dbReference type="PANTHER" id="PTHR10091">
    <property type="entry name" value="ALDOSE-1-EPIMERASE"/>
    <property type="match status" value="1"/>
</dbReference>
<dbReference type="UniPathway" id="UPA00242"/>
<dbReference type="SUPFAM" id="SSF74650">
    <property type="entry name" value="Galactose mutarotase-like"/>
    <property type="match status" value="1"/>
</dbReference>
<evidence type="ECO:0000313" key="14">
    <source>
        <dbReference type="Proteomes" id="UP000219494"/>
    </source>
</evidence>
<feature type="active site" description="Proton acceptor" evidence="9">
    <location>
        <position position="338"/>
    </location>
</feature>
<feature type="signal peptide" evidence="12">
    <location>
        <begin position="1"/>
        <end position="22"/>
    </location>
</feature>
<keyword evidence="14" id="KW-1185">Reference proteome</keyword>